<dbReference type="RefSeq" id="WP_343892856.1">
    <property type="nucleotide sequence ID" value="NZ_BAAAEH010000065.1"/>
</dbReference>
<dbReference type="Proteomes" id="UP001419910">
    <property type="component" value="Unassembled WGS sequence"/>
</dbReference>
<accession>A0ABU9Y573</accession>
<evidence type="ECO:0000256" key="1">
    <source>
        <dbReference type="SAM" id="Phobius"/>
    </source>
</evidence>
<reference evidence="2 3" key="1">
    <citation type="submission" date="2024-05" db="EMBL/GenBank/DDBJ databases">
        <authorList>
            <person name="Liu Q."/>
            <person name="Xin Y.-H."/>
        </authorList>
    </citation>
    <scope>NUCLEOTIDE SEQUENCE [LARGE SCALE GENOMIC DNA]</scope>
    <source>
        <strain evidence="2 3">CGMCC 1.10181</strain>
    </source>
</reference>
<keyword evidence="1" id="KW-0472">Membrane</keyword>
<dbReference type="EMBL" id="JBDIME010000013">
    <property type="protein sequence ID" value="MEN2790945.1"/>
    <property type="molecule type" value="Genomic_DNA"/>
</dbReference>
<feature type="transmembrane region" description="Helical" evidence="1">
    <location>
        <begin position="71"/>
        <end position="89"/>
    </location>
</feature>
<evidence type="ECO:0000313" key="2">
    <source>
        <dbReference type="EMBL" id="MEN2790945.1"/>
    </source>
</evidence>
<evidence type="ECO:0000313" key="3">
    <source>
        <dbReference type="Proteomes" id="UP001419910"/>
    </source>
</evidence>
<protein>
    <submittedName>
        <fullName evidence="2">Uncharacterized protein</fullName>
    </submittedName>
</protein>
<name>A0ABU9Y573_9SPHN</name>
<organism evidence="2 3">
    <name type="scientific">Sphingomonas oligophenolica</name>
    <dbReference type="NCBI Taxonomy" id="301154"/>
    <lineage>
        <taxon>Bacteria</taxon>
        <taxon>Pseudomonadati</taxon>
        <taxon>Pseudomonadota</taxon>
        <taxon>Alphaproteobacteria</taxon>
        <taxon>Sphingomonadales</taxon>
        <taxon>Sphingomonadaceae</taxon>
        <taxon>Sphingomonas</taxon>
    </lineage>
</organism>
<sequence>MTAMPRAFERLYGRRAYFGASLVLLAAALLLPCGVAALGGPGWLGALPALAFLILLTIITYGRLRDAGLSGSWIVLMLFTFGVGLPGLVRRRSFSTSAISLT</sequence>
<keyword evidence="1" id="KW-1133">Transmembrane helix</keyword>
<keyword evidence="3" id="KW-1185">Reference proteome</keyword>
<comment type="caution">
    <text evidence="2">The sequence shown here is derived from an EMBL/GenBank/DDBJ whole genome shotgun (WGS) entry which is preliminary data.</text>
</comment>
<gene>
    <name evidence="2" type="ORF">ABC974_14995</name>
</gene>
<feature type="transmembrane region" description="Helical" evidence="1">
    <location>
        <begin position="46"/>
        <end position="64"/>
    </location>
</feature>
<proteinExistence type="predicted"/>
<keyword evidence="1" id="KW-0812">Transmembrane</keyword>